<reference evidence="5 6" key="1">
    <citation type="submission" date="2019-04" db="EMBL/GenBank/DDBJ databases">
        <title>Streptomyces sp. nov. Bv016 isolated from bark of Buahinia variegata.</title>
        <authorList>
            <person name="Kanchanasin P."/>
            <person name="Tanasupawat S."/>
            <person name="Yuki M."/>
            <person name="Kudo T."/>
        </authorList>
    </citation>
    <scope>NUCLEOTIDE SEQUENCE [LARGE SCALE GENOMIC DNA]</scope>
    <source>
        <strain evidence="5 6">Bv016</strain>
    </source>
</reference>
<dbReference type="EMBL" id="SRRT01000005">
    <property type="protein sequence ID" value="TGN75687.1"/>
    <property type="molecule type" value="Genomic_DNA"/>
</dbReference>
<dbReference type="InterPro" id="IPR057326">
    <property type="entry name" value="KR_dom"/>
</dbReference>
<dbReference type="Proteomes" id="UP000298159">
    <property type="component" value="Unassembled WGS sequence"/>
</dbReference>
<dbReference type="GO" id="GO:0016616">
    <property type="term" value="F:oxidoreductase activity, acting on the CH-OH group of donors, NAD or NADP as acceptor"/>
    <property type="evidence" value="ECO:0007669"/>
    <property type="project" value="UniProtKB-ARBA"/>
</dbReference>
<dbReference type="PANTHER" id="PTHR43115:SF4">
    <property type="entry name" value="DEHYDROGENASE_REDUCTASE SDR FAMILY MEMBER 11"/>
    <property type="match status" value="1"/>
</dbReference>
<keyword evidence="2" id="KW-0560">Oxidoreductase</keyword>
<proteinExistence type="inferred from homology"/>
<dbReference type="FunFam" id="3.40.50.720:FF:000047">
    <property type="entry name" value="NADP-dependent L-serine/L-allo-threonine dehydrogenase"/>
    <property type="match status" value="1"/>
</dbReference>
<dbReference type="PANTHER" id="PTHR43115">
    <property type="entry name" value="DEHYDROGENASE/REDUCTASE SDR FAMILY MEMBER 11"/>
    <property type="match status" value="1"/>
</dbReference>
<protein>
    <submittedName>
        <fullName evidence="5">SDR family NAD(P)-dependent oxidoreductase</fullName>
    </submittedName>
</protein>
<name>A0A4Z1D2F3_9ACTN</name>
<sequence>MAEHLNGTVALITGASSGIGRAAARRLAASGAAVALVARRADRLAELDAEIRAGGGRAITMAADLTDPAAAPAAVQRAVEELGRLDTLVNAAGVMLNGPSDESSLEEWDRMVDINLRGLLHITKAALPHLLAAAQDSPRSVADVVNISSVAGRFTAPTVAVYSATKFAVTAATEAWRQEYTRRGLRFSVVEPGRTESELFGHKENSARDFDAMFGEIEVLRAEDIADAVGYIVTSPRRVAVNEIVIRPTEQA</sequence>
<dbReference type="SMART" id="SM00822">
    <property type="entry name" value="PKS_KR"/>
    <property type="match status" value="1"/>
</dbReference>
<evidence type="ECO:0000256" key="1">
    <source>
        <dbReference type="ARBA" id="ARBA00006484"/>
    </source>
</evidence>
<dbReference type="Gene3D" id="3.40.50.720">
    <property type="entry name" value="NAD(P)-binding Rossmann-like Domain"/>
    <property type="match status" value="1"/>
</dbReference>
<comment type="caution">
    <text evidence="5">The sequence shown here is derived from an EMBL/GenBank/DDBJ whole genome shotgun (WGS) entry which is preliminary data.</text>
</comment>
<keyword evidence="6" id="KW-1185">Reference proteome</keyword>
<evidence type="ECO:0000313" key="6">
    <source>
        <dbReference type="Proteomes" id="UP000298159"/>
    </source>
</evidence>
<evidence type="ECO:0000313" key="5">
    <source>
        <dbReference type="EMBL" id="TGN75687.1"/>
    </source>
</evidence>
<dbReference type="InterPro" id="IPR002347">
    <property type="entry name" value="SDR_fam"/>
</dbReference>
<gene>
    <name evidence="5" type="ORF">E5083_18735</name>
</gene>
<organism evidence="5 6">
    <name type="scientific">Streptomyces bauhiniae</name>
    <dbReference type="NCBI Taxonomy" id="2340725"/>
    <lineage>
        <taxon>Bacteria</taxon>
        <taxon>Bacillati</taxon>
        <taxon>Actinomycetota</taxon>
        <taxon>Actinomycetes</taxon>
        <taxon>Kitasatosporales</taxon>
        <taxon>Streptomycetaceae</taxon>
        <taxon>Streptomyces</taxon>
    </lineage>
</organism>
<dbReference type="AlphaFoldDB" id="A0A4Z1D2F3"/>
<dbReference type="RefSeq" id="WP_135786839.1">
    <property type="nucleotide sequence ID" value="NZ_SRRT01000005.1"/>
</dbReference>
<feature type="domain" description="Ketoreductase" evidence="4">
    <location>
        <begin position="8"/>
        <end position="195"/>
    </location>
</feature>
<dbReference type="PRINTS" id="PR00081">
    <property type="entry name" value="GDHRDH"/>
</dbReference>
<accession>A0A4Z1D2F3</accession>
<comment type="similarity">
    <text evidence="1 3">Belongs to the short-chain dehydrogenases/reductases (SDR) family.</text>
</comment>
<evidence type="ECO:0000256" key="3">
    <source>
        <dbReference type="RuleBase" id="RU000363"/>
    </source>
</evidence>
<dbReference type="PRINTS" id="PR00080">
    <property type="entry name" value="SDRFAMILY"/>
</dbReference>
<dbReference type="SUPFAM" id="SSF51735">
    <property type="entry name" value="NAD(P)-binding Rossmann-fold domains"/>
    <property type="match status" value="1"/>
</dbReference>
<evidence type="ECO:0000259" key="4">
    <source>
        <dbReference type="SMART" id="SM00822"/>
    </source>
</evidence>
<dbReference type="Pfam" id="PF00106">
    <property type="entry name" value="adh_short"/>
    <property type="match status" value="1"/>
</dbReference>
<dbReference type="InterPro" id="IPR036291">
    <property type="entry name" value="NAD(P)-bd_dom_sf"/>
</dbReference>
<evidence type="ECO:0000256" key="2">
    <source>
        <dbReference type="ARBA" id="ARBA00023002"/>
    </source>
</evidence>
<dbReference type="GeneID" id="95449636"/>